<dbReference type="SUPFAM" id="SSF55785">
    <property type="entry name" value="PYP-like sensor domain (PAS domain)"/>
    <property type="match status" value="3"/>
</dbReference>
<gene>
    <name evidence="9" type="ORF">GCM10007875_02960</name>
</gene>
<evidence type="ECO:0000256" key="4">
    <source>
        <dbReference type="ARBA" id="ARBA00023136"/>
    </source>
</evidence>
<evidence type="ECO:0000313" key="9">
    <source>
        <dbReference type="EMBL" id="GLR25208.1"/>
    </source>
</evidence>
<sequence length="765" mass="85671">MNRSAHIKLAGRQDTNRALVVLGALVLLLALGAYSLVRLESSRIQRNQLLAMDQLASEKFESIPSSLNAIDAMRYYIYASKDVSEIEFNQFARFVANYQAVISLDWAPQVTQRNLAAYTRDVRARSFKNYSVYTYRDQAVPADPDEVAYPVYYSVSNHAETTGLGMDHYSDPARRSIMNKAAADDQILIAPIDKARRTQRRALIAVAPVFKSPDYDSAEWPYGQTNSRLRGYVVALLDTDVLLAPIVQAAKAHNFSVAITNLTVPDRPVQLLAAGQFPAAGSGLDKTIQFGGQTWQLQLTSTASAQLVQSSDILVLYRFLSILISLGVVVTVLGGLGRTVSVLRTVQARTIELEERLSQQLLTEAALKQQEENLSVTLQILGEAVIITDEIGNVVKMNPVAESLTGWSQSQSIGERSSAIFCIQGYMSRDSSREPLFPLTEALSHKEIVKDEAPVWIVSRSGSRHLVSYVAAPLLEKSRWLRGGVLVFREVSDVERHHAKVADDERLFRSIVERTPNAIALLNEDTIEFVNPRGLRLLGLNPNGGEQRVIGTKVLQWFAPGDHDALLEFRAQSDEYYQQNELVLTLKRYDEEDLMVRVSVGNLSVEGRHQFLVIKPITPDSGSHFDRNGFFHISPDLICIADNSGFLRQVNPVFVRTLGWSERELISQPLLGFVHPDDVEKSRQEIRKLEDGVGVQCFRNRCQCKNGNYLWLEWKARVAERGKVFATARDVTEQVETLEKLKTQNDQLARELRLKEFAIKAKNTG</sequence>
<comment type="subcellular location">
    <subcellularLocation>
        <location evidence="1">Membrane</location>
    </subcellularLocation>
</comment>
<comment type="caution">
    <text evidence="9">The sequence shown here is derived from an EMBL/GenBank/DDBJ whole genome shotgun (WGS) entry which is preliminary data.</text>
</comment>
<dbReference type="InterPro" id="IPR042240">
    <property type="entry name" value="CHASE_sf"/>
</dbReference>
<evidence type="ECO:0000256" key="6">
    <source>
        <dbReference type="SAM" id="Phobius"/>
    </source>
</evidence>
<name>A0ABQ5YKY5_9BURK</name>
<dbReference type="InterPro" id="IPR006189">
    <property type="entry name" value="CHASE_dom"/>
</dbReference>
<proteinExistence type="predicted"/>
<protein>
    <recommendedName>
        <fullName evidence="11">PAS domain S-box protein</fullName>
    </recommendedName>
</protein>
<dbReference type="SMART" id="SM00091">
    <property type="entry name" value="PAS"/>
    <property type="match status" value="3"/>
</dbReference>
<dbReference type="PANTHER" id="PTHR44757">
    <property type="entry name" value="DIGUANYLATE CYCLASE DGCP"/>
    <property type="match status" value="1"/>
</dbReference>
<feature type="domain" description="PAS" evidence="7">
    <location>
        <begin position="370"/>
        <end position="415"/>
    </location>
</feature>
<dbReference type="InterPro" id="IPR052155">
    <property type="entry name" value="Biofilm_reg_signaling"/>
</dbReference>
<dbReference type="SMART" id="SM01079">
    <property type="entry name" value="CHASE"/>
    <property type="match status" value="1"/>
</dbReference>
<dbReference type="PROSITE" id="PS50839">
    <property type="entry name" value="CHASE"/>
    <property type="match status" value="1"/>
</dbReference>
<keyword evidence="2 6" id="KW-0812">Transmembrane</keyword>
<keyword evidence="5" id="KW-0175">Coiled coil</keyword>
<evidence type="ECO:0000313" key="10">
    <source>
        <dbReference type="Proteomes" id="UP001156664"/>
    </source>
</evidence>
<dbReference type="EMBL" id="BSOJ01000006">
    <property type="protein sequence ID" value="GLR25208.1"/>
    <property type="molecule type" value="Genomic_DNA"/>
</dbReference>
<dbReference type="InterPro" id="IPR000014">
    <property type="entry name" value="PAS"/>
</dbReference>
<evidence type="ECO:0000259" key="8">
    <source>
        <dbReference type="PROSITE" id="PS50839"/>
    </source>
</evidence>
<dbReference type="Gene3D" id="3.30.450.20">
    <property type="entry name" value="PAS domain"/>
    <property type="match status" value="3"/>
</dbReference>
<dbReference type="Gene3D" id="3.30.450.350">
    <property type="entry name" value="CHASE domain"/>
    <property type="match status" value="1"/>
</dbReference>
<dbReference type="Pfam" id="PF03924">
    <property type="entry name" value="CHASE"/>
    <property type="match status" value="1"/>
</dbReference>
<reference evidence="10" key="1">
    <citation type="journal article" date="2019" name="Int. J. Syst. Evol. Microbiol.">
        <title>The Global Catalogue of Microorganisms (GCM) 10K type strain sequencing project: providing services to taxonomists for standard genome sequencing and annotation.</title>
        <authorList>
            <consortium name="The Broad Institute Genomics Platform"/>
            <consortium name="The Broad Institute Genome Sequencing Center for Infectious Disease"/>
            <person name="Wu L."/>
            <person name="Ma J."/>
        </authorList>
    </citation>
    <scope>NUCLEOTIDE SEQUENCE [LARGE SCALE GENOMIC DNA]</scope>
    <source>
        <strain evidence="10">NBRC 105857</strain>
    </source>
</reference>
<evidence type="ECO:0000256" key="1">
    <source>
        <dbReference type="ARBA" id="ARBA00004370"/>
    </source>
</evidence>
<evidence type="ECO:0008006" key="11">
    <source>
        <dbReference type="Google" id="ProtNLM"/>
    </source>
</evidence>
<feature type="coiled-coil region" evidence="5">
    <location>
        <begin position="731"/>
        <end position="758"/>
    </location>
</feature>
<dbReference type="PROSITE" id="PS50112">
    <property type="entry name" value="PAS"/>
    <property type="match status" value="2"/>
</dbReference>
<dbReference type="RefSeq" id="WP_284279541.1">
    <property type="nucleotide sequence ID" value="NZ_BSOJ01000006.1"/>
</dbReference>
<accession>A0ABQ5YKY5</accession>
<feature type="domain" description="PAS" evidence="7">
    <location>
        <begin position="638"/>
        <end position="693"/>
    </location>
</feature>
<keyword evidence="4 6" id="KW-0472">Membrane</keyword>
<dbReference type="CDD" id="cd00130">
    <property type="entry name" value="PAS"/>
    <property type="match status" value="3"/>
</dbReference>
<evidence type="ECO:0000259" key="7">
    <source>
        <dbReference type="PROSITE" id="PS50112"/>
    </source>
</evidence>
<dbReference type="Pfam" id="PF08447">
    <property type="entry name" value="PAS_3"/>
    <property type="match status" value="1"/>
</dbReference>
<dbReference type="PANTHER" id="PTHR44757:SF2">
    <property type="entry name" value="BIOFILM ARCHITECTURE MAINTENANCE PROTEIN MBAA"/>
    <property type="match status" value="1"/>
</dbReference>
<evidence type="ECO:0000256" key="2">
    <source>
        <dbReference type="ARBA" id="ARBA00022692"/>
    </source>
</evidence>
<dbReference type="Proteomes" id="UP001156664">
    <property type="component" value="Unassembled WGS sequence"/>
</dbReference>
<dbReference type="InterPro" id="IPR013767">
    <property type="entry name" value="PAS_fold"/>
</dbReference>
<organism evidence="9 10">
    <name type="scientific">Limnobacter litoralis</name>
    <dbReference type="NCBI Taxonomy" id="481366"/>
    <lineage>
        <taxon>Bacteria</taxon>
        <taxon>Pseudomonadati</taxon>
        <taxon>Pseudomonadota</taxon>
        <taxon>Betaproteobacteria</taxon>
        <taxon>Burkholderiales</taxon>
        <taxon>Burkholderiaceae</taxon>
        <taxon>Limnobacter</taxon>
    </lineage>
</organism>
<evidence type="ECO:0000256" key="5">
    <source>
        <dbReference type="SAM" id="Coils"/>
    </source>
</evidence>
<dbReference type="InterPro" id="IPR035965">
    <property type="entry name" value="PAS-like_dom_sf"/>
</dbReference>
<dbReference type="NCBIfam" id="TIGR00229">
    <property type="entry name" value="sensory_box"/>
    <property type="match status" value="2"/>
</dbReference>
<dbReference type="Pfam" id="PF00989">
    <property type="entry name" value="PAS"/>
    <property type="match status" value="1"/>
</dbReference>
<keyword evidence="10" id="KW-1185">Reference proteome</keyword>
<keyword evidence="3 6" id="KW-1133">Transmembrane helix</keyword>
<evidence type="ECO:0000256" key="3">
    <source>
        <dbReference type="ARBA" id="ARBA00022989"/>
    </source>
</evidence>
<dbReference type="InterPro" id="IPR013655">
    <property type="entry name" value="PAS_fold_3"/>
</dbReference>
<feature type="domain" description="CHASE" evidence="8">
    <location>
        <begin position="79"/>
        <end position="248"/>
    </location>
</feature>
<dbReference type="Pfam" id="PF13188">
    <property type="entry name" value="PAS_8"/>
    <property type="match status" value="1"/>
</dbReference>
<feature type="transmembrane region" description="Helical" evidence="6">
    <location>
        <begin position="315"/>
        <end position="336"/>
    </location>
</feature>